<evidence type="ECO:0000259" key="2">
    <source>
        <dbReference type="Pfam" id="PF01370"/>
    </source>
</evidence>
<dbReference type="EMBL" id="JAAGOA010000030">
    <property type="protein sequence ID" value="NEE04153.1"/>
    <property type="molecule type" value="Genomic_DNA"/>
</dbReference>
<proteinExistence type="predicted"/>
<feature type="domain" description="SnoaL-like" evidence="3">
    <location>
        <begin position="13"/>
        <end position="147"/>
    </location>
</feature>
<feature type="region of interest" description="Disordered" evidence="1">
    <location>
        <begin position="270"/>
        <end position="323"/>
    </location>
</feature>
<dbReference type="GO" id="GO:0004029">
    <property type="term" value="F:aldehyde dehydrogenase (NAD+) activity"/>
    <property type="evidence" value="ECO:0007669"/>
    <property type="project" value="TreeGrafter"/>
</dbReference>
<dbReference type="InterPro" id="IPR051783">
    <property type="entry name" value="NAD(P)-dependent_oxidoreduct"/>
</dbReference>
<evidence type="ECO:0000313" key="5">
    <source>
        <dbReference type="Proteomes" id="UP000475214"/>
    </source>
</evidence>
<dbReference type="GO" id="GO:0005737">
    <property type="term" value="C:cytoplasm"/>
    <property type="evidence" value="ECO:0007669"/>
    <property type="project" value="TreeGrafter"/>
</dbReference>
<dbReference type="Proteomes" id="UP000475214">
    <property type="component" value="Unassembled WGS sequence"/>
</dbReference>
<dbReference type="InterPro" id="IPR001509">
    <property type="entry name" value="Epimerase_deHydtase"/>
</dbReference>
<evidence type="ECO:0000259" key="3">
    <source>
        <dbReference type="Pfam" id="PF13577"/>
    </source>
</evidence>
<feature type="domain" description="NAD-dependent epimerase/dehydratase" evidence="2">
    <location>
        <begin position="165"/>
        <end position="277"/>
    </location>
</feature>
<evidence type="ECO:0000313" key="4">
    <source>
        <dbReference type="EMBL" id="NEE04153.1"/>
    </source>
</evidence>
<dbReference type="Gene3D" id="3.10.450.50">
    <property type="match status" value="1"/>
</dbReference>
<sequence>MGPDIGGVPAAQADVDAIVELVAKVEHAQQNALPDEFMDLFHVDAVWTTAHGKRLTGIDEISAFTHRVLPGALEQEITAAYEAEHMLFIRPDVAAVKVRQVPICRNGRPVDLAAVQSPEELVAHQPDKVPGAPLYVLAKETGRWKIVAAQNTKVIDLETFSAMRVLVIGATGYIGSAVHEHLSATCDVVSFVRNEATSALPGQVWRGDLTEPSTLTSAITDDIDAVVYAAAPIDETTDTNAMNALITALRGTGRPLLYTSGVWVLGPSGPDPVDEAAKPNPSTSSAIGLGSNTSSWEPAPRESAAPSSDPASCTAGMAVFPPS</sequence>
<dbReference type="InterPro" id="IPR036291">
    <property type="entry name" value="NAD(P)-bd_dom_sf"/>
</dbReference>
<gene>
    <name evidence="4" type="ORF">G1H10_28685</name>
</gene>
<dbReference type="RefSeq" id="WP_163744451.1">
    <property type="nucleotide sequence ID" value="NZ_JAAGOA010000030.1"/>
</dbReference>
<keyword evidence="5" id="KW-1185">Reference proteome</keyword>
<dbReference type="SUPFAM" id="SSF54427">
    <property type="entry name" value="NTF2-like"/>
    <property type="match status" value="1"/>
</dbReference>
<dbReference type="Gene3D" id="3.40.50.720">
    <property type="entry name" value="NAD(P)-binding Rossmann-like Domain"/>
    <property type="match status" value="1"/>
</dbReference>
<dbReference type="AlphaFoldDB" id="A0A6L9SG91"/>
<dbReference type="SUPFAM" id="SSF51735">
    <property type="entry name" value="NAD(P)-binding Rossmann-fold domains"/>
    <property type="match status" value="1"/>
</dbReference>
<organism evidence="4 5">
    <name type="scientific">Phytoactinopolyspora halotolerans</name>
    <dbReference type="NCBI Taxonomy" id="1981512"/>
    <lineage>
        <taxon>Bacteria</taxon>
        <taxon>Bacillati</taxon>
        <taxon>Actinomycetota</taxon>
        <taxon>Actinomycetes</taxon>
        <taxon>Jiangellales</taxon>
        <taxon>Jiangellaceae</taxon>
        <taxon>Phytoactinopolyspora</taxon>
    </lineage>
</organism>
<dbReference type="InterPro" id="IPR037401">
    <property type="entry name" value="SnoaL-like"/>
</dbReference>
<dbReference type="InterPro" id="IPR032710">
    <property type="entry name" value="NTF2-like_dom_sf"/>
</dbReference>
<dbReference type="PANTHER" id="PTHR48079:SF6">
    <property type="entry name" value="NAD(P)-BINDING DOMAIN-CONTAINING PROTEIN-RELATED"/>
    <property type="match status" value="1"/>
</dbReference>
<dbReference type="NCBIfam" id="TIGR02246">
    <property type="entry name" value="SgcJ/EcaC family oxidoreductase"/>
    <property type="match status" value="1"/>
</dbReference>
<dbReference type="Pfam" id="PF01370">
    <property type="entry name" value="Epimerase"/>
    <property type="match status" value="1"/>
</dbReference>
<feature type="compositionally biased region" description="Polar residues" evidence="1">
    <location>
        <begin position="280"/>
        <end position="296"/>
    </location>
</feature>
<name>A0A6L9SG91_9ACTN</name>
<dbReference type="Pfam" id="PF13577">
    <property type="entry name" value="SnoaL_4"/>
    <property type="match status" value="1"/>
</dbReference>
<dbReference type="InterPro" id="IPR011944">
    <property type="entry name" value="Steroid_delta5-4_isomerase"/>
</dbReference>
<reference evidence="4 5" key="1">
    <citation type="submission" date="2020-02" db="EMBL/GenBank/DDBJ databases">
        <authorList>
            <person name="Li X.-J."/>
            <person name="Han X.-M."/>
        </authorList>
    </citation>
    <scope>NUCLEOTIDE SEQUENCE [LARGE SCALE GENOMIC DNA]</scope>
    <source>
        <strain evidence="4 5">CCTCC AB 2017055</strain>
    </source>
</reference>
<dbReference type="PANTHER" id="PTHR48079">
    <property type="entry name" value="PROTEIN YEEZ"/>
    <property type="match status" value="1"/>
</dbReference>
<evidence type="ECO:0000256" key="1">
    <source>
        <dbReference type="SAM" id="MobiDB-lite"/>
    </source>
</evidence>
<comment type="caution">
    <text evidence="4">The sequence shown here is derived from an EMBL/GenBank/DDBJ whole genome shotgun (WGS) entry which is preliminary data.</text>
</comment>
<accession>A0A6L9SG91</accession>
<protein>
    <submittedName>
        <fullName evidence="4">SgcJ/EcaC family oxidoreductase</fullName>
    </submittedName>
</protein>